<evidence type="ECO:0000256" key="1">
    <source>
        <dbReference type="ARBA" id="ARBA00022490"/>
    </source>
</evidence>
<dbReference type="InterPro" id="IPR029063">
    <property type="entry name" value="SAM-dependent_MTases_sf"/>
</dbReference>
<comment type="caution">
    <text evidence="7">The sequence shown here is derived from an EMBL/GenBank/DDBJ whole genome shotgun (WGS) entry which is preliminary data.</text>
</comment>
<evidence type="ECO:0000313" key="8">
    <source>
        <dbReference type="Proteomes" id="UP000216913"/>
    </source>
</evidence>
<dbReference type="Gene3D" id="3.40.50.150">
    <property type="entry name" value="Vaccinia Virus protein VP39"/>
    <property type="match status" value="1"/>
</dbReference>
<keyword evidence="3 6" id="KW-0489">Methyltransferase</keyword>
<comment type="caution">
    <text evidence="6">Lacks conserved residue(s) required for the propagation of feature annotation.</text>
</comment>
<comment type="subcellular location">
    <subcellularLocation>
        <location evidence="6">Cytoplasm</location>
    </subcellularLocation>
</comment>
<dbReference type="RefSeq" id="WP_094798063.1">
    <property type="nucleotide sequence ID" value="NZ_NEVP01000001.1"/>
</dbReference>
<comment type="catalytic activity">
    <reaction evidence="6">
        <text>guanosine(527) in 16S rRNA + S-adenosyl-L-methionine = N(7)-methylguanosine(527) in 16S rRNA + S-adenosyl-L-homocysteine</text>
        <dbReference type="Rhea" id="RHEA:42732"/>
        <dbReference type="Rhea" id="RHEA-COMP:10209"/>
        <dbReference type="Rhea" id="RHEA-COMP:10210"/>
        <dbReference type="ChEBI" id="CHEBI:57856"/>
        <dbReference type="ChEBI" id="CHEBI:59789"/>
        <dbReference type="ChEBI" id="CHEBI:74269"/>
        <dbReference type="ChEBI" id="CHEBI:74480"/>
        <dbReference type="EC" id="2.1.1.170"/>
    </reaction>
</comment>
<evidence type="ECO:0000256" key="3">
    <source>
        <dbReference type="ARBA" id="ARBA00022603"/>
    </source>
</evidence>
<comment type="similarity">
    <text evidence="6">Belongs to the methyltransferase superfamily. RNA methyltransferase RsmG family.</text>
</comment>
<feature type="binding site" evidence="6">
    <location>
        <begin position="139"/>
        <end position="140"/>
    </location>
    <ligand>
        <name>S-adenosyl-L-methionine</name>
        <dbReference type="ChEBI" id="CHEBI:59789"/>
    </ligand>
</feature>
<keyword evidence="1 6" id="KW-0963">Cytoplasm</keyword>
<organism evidence="7 8">
    <name type="scientific">Bordetella genomosp. 5</name>
    <dbReference type="NCBI Taxonomy" id="1395608"/>
    <lineage>
        <taxon>Bacteria</taxon>
        <taxon>Pseudomonadati</taxon>
        <taxon>Pseudomonadota</taxon>
        <taxon>Betaproteobacteria</taxon>
        <taxon>Burkholderiales</taxon>
        <taxon>Alcaligenaceae</taxon>
        <taxon>Bordetella</taxon>
    </lineage>
</organism>
<dbReference type="PANTHER" id="PTHR31760:SF0">
    <property type="entry name" value="S-ADENOSYL-L-METHIONINE-DEPENDENT METHYLTRANSFERASES SUPERFAMILY PROTEIN"/>
    <property type="match status" value="1"/>
</dbReference>
<keyword evidence="5 6" id="KW-0949">S-adenosyl-L-methionine</keyword>
<sequence length="225" mass="24707">MSAVVNDPAAEARLAEACRALGLEPDAQQRDTLLRYVAQMQRWNRTYNLTAIRDPGQMLVQHLFDSLSVVGPLRAHLGDGPARIYDVGSGGGLPGVVLAVMQPAWDITCIDAVEKKTAFVRQMSGALNAPNLHARHARIEQLEPGECDVVISRAFASLQDFAEWSGRHVRNGGTLVAMKGKVPDNELAMLADQGEWQVENIQTLTVPELDAQRCLIWMRRSQGTL</sequence>
<protein>
    <recommendedName>
        <fullName evidence="6">Ribosomal RNA small subunit methyltransferase G</fullName>
        <ecNumber evidence="6">2.1.1.170</ecNumber>
    </recommendedName>
    <alternativeName>
        <fullName evidence="6">16S rRNA 7-methylguanosine methyltransferase</fullName>
        <shortName evidence="6">16S rRNA m7G methyltransferase</shortName>
    </alternativeName>
</protein>
<dbReference type="AlphaFoldDB" id="A0A261TZ79"/>
<dbReference type="EMBL" id="NEVP01000001">
    <property type="protein sequence ID" value="OZI55008.1"/>
    <property type="molecule type" value="Genomic_DNA"/>
</dbReference>
<dbReference type="OrthoDB" id="9808773at2"/>
<gene>
    <name evidence="6" type="primary">rsmG</name>
    <name evidence="7" type="ORF">CAL25_00895</name>
</gene>
<keyword evidence="2 6" id="KW-0698">rRNA processing</keyword>
<dbReference type="CDD" id="cd02440">
    <property type="entry name" value="AdoMet_MTases"/>
    <property type="match status" value="1"/>
</dbReference>
<accession>A0A261TZ79</accession>
<proteinExistence type="inferred from homology"/>
<dbReference type="EC" id="2.1.1.170" evidence="6"/>
<name>A0A261TZ79_9BORD</name>
<keyword evidence="8" id="KW-1185">Reference proteome</keyword>
<evidence type="ECO:0000256" key="2">
    <source>
        <dbReference type="ARBA" id="ARBA00022552"/>
    </source>
</evidence>
<dbReference type="PIRSF" id="PIRSF003078">
    <property type="entry name" value="GidB"/>
    <property type="match status" value="1"/>
</dbReference>
<feature type="binding site" evidence="6">
    <location>
        <position position="93"/>
    </location>
    <ligand>
        <name>S-adenosyl-L-methionine</name>
        <dbReference type="ChEBI" id="CHEBI:59789"/>
    </ligand>
</feature>
<feature type="binding site" evidence="6">
    <location>
        <position position="153"/>
    </location>
    <ligand>
        <name>S-adenosyl-L-methionine</name>
        <dbReference type="ChEBI" id="CHEBI:59789"/>
    </ligand>
</feature>
<evidence type="ECO:0000313" key="7">
    <source>
        <dbReference type="EMBL" id="OZI55008.1"/>
    </source>
</evidence>
<dbReference type="NCBIfam" id="TIGR00138">
    <property type="entry name" value="rsmG_gidB"/>
    <property type="match status" value="1"/>
</dbReference>
<dbReference type="HAMAP" id="MF_00074">
    <property type="entry name" value="16SrRNA_methyltr_G"/>
    <property type="match status" value="1"/>
</dbReference>
<dbReference type="InterPro" id="IPR003682">
    <property type="entry name" value="rRNA_ssu_MeTfrase_G"/>
</dbReference>
<feature type="binding site" evidence="6">
    <location>
        <position position="88"/>
    </location>
    <ligand>
        <name>S-adenosyl-L-methionine</name>
        <dbReference type="ChEBI" id="CHEBI:59789"/>
    </ligand>
</feature>
<evidence type="ECO:0000256" key="4">
    <source>
        <dbReference type="ARBA" id="ARBA00022679"/>
    </source>
</evidence>
<dbReference type="PANTHER" id="PTHR31760">
    <property type="entry name" value="S-ADENOSYL-L-METHIONINE-DEPENDENT METHYLTRANSFERASES SUPERFAMILY PROTEIN"/>
    <property type="match status" value="1"/>
</dbReference>
<dbReference type="SUPFAM" id="SSF53335">
    <property type="entry name" value="S-adenosyl-L-methionine-dependent methyltransferases"/>
    <property type="match status" value="1"/>
</dbReference>
<evidence type="ECO:0000256" key="6">
    <source>
        <dbReference type="HAMAP-Rule" id="MF_00074"/>
    </source>
</evidence>
<evidence type="ECO:0000256" key="5">
    <source>
        <dbReference type="ARBA" id="ARBA00022691"/>
    </source>
</evidence>
<reference evidence="7 8" key="1">
    <citation type="submission" date="2017-05" db="EMBL/GenBank/DDBJ databases">
        <title>Complete and WGS of Bordetella genogroups.</title>
        <authorList>
            <person name="Spilker T."/>
            <person name="LiPuma J."/>
        </authorList>
    </citation>
    <scope>NUCLEOTIDE SEQUENCE [LARGE SCALE GENOMIC DNA]</scope>
    <source>
        <strain evidence="7 8">AU10456</strain>
    </source>
</reference>
<dbReference type="Proteomes" id="UP000216913">
    <property type="component" value="Unassembled WGS sequence"/>
</dbReference>
<keyword evidence="4 6" id="KW-0808">Transferase</keyword>
<dbReference type="Pfam" id="PF02527">
    <property type="entry name" value="GidB"/>
    <property type="match status" value="1"/>
</dbReference>
<dbReference type="GO" id="GO:0070043">
    <property type="term" value="F:rRNA (guanine-N7-)-methyltransferase activity"/>
    <property type="evidence" value="ECO:0007669"/>
    <property type="project" value="UniProtKB-UniRule"/>
</dbReference>
<comment type="function">
    <text evidence="6">Specifically methylates the N7 position of guanine in position 527 of 16S rRNA.</text>
</comment>
<dbReference type="GO" id="GO:0005829">
    <property type="term" value="C:cytosol"/>
    <property type="evidence" value="ECO:0007669"/>
    <property type="project" value="TreeGrafter"/>
</dbReference>